<dbReference type="SUPFAM" id="SSF48403">
    <property type="entry name" value="Ankyrin repeat"/>
    <property type="match status" value="1"/>
</dbReference>
<dbReference type="InterPro" id="IPR002110">
    <property type="entry name" value="Ankyrin_rpt"/>
</dbReference>
<dbReference type="Proteomes" id="UP000515202">
    <property type="component" value="Unplaced"/>
</dbReference>
<dbReference type="Gene3D" id="1.10.220.150">
    <property type="entry name" value="Arf GTPase activating protein"/>
    <property type="match status" value="1"/>
</dbReference>
<comment type="similarity">
    <text evidence="1">Belongs to the centaurin gamma-like family.</text>
</comment>
<dbReference type="GO" id="GO:0005525">
    <property type="term" value="F:GTP binding"/>
    <property type="evidence" value="ECO:0007669"/>
    <property type="project" value="InterPro"/>
</dbReference>
<dbReference type="Pfam" id="PF01412">
    <property type="entry name" value="ArfGap"/>
    <property type="match status" value="1"/>
</dbReference>
<dbReference type="CDD" id="cd08855">
    <property type="entry name" value="ArfGap_AGAP3"/>
    <property type="match status" value="1"/>
</dbReference>
<evidence type="ECO:0000256" key="18">
    <source>
        <dbReference type="SAM" id="MobiDB-lite"/>
    </source>
</evidence>
<dbReference type="FunFam" id="1.25.40.20:FF:000038">
    <property type="entry name" value="Arf-GAP with GTPase, ANK repeat and PH domain-containing protein 3"/>
    <property type="match status" value="1"/>
</dbReference>
<dbReference type="KEGG" id="pvp:105303757"/>
<dbReference type="InterPro" id="IPR037278">
    <property type="entry name" value="ARFGAP/RecO"/>
</dbReference>
<dbReference type="Pfam" id="PF12796">
    <property type="entry name" value="Ank_2"/>
    <property type="match status" value="1"/>
</dbReference>
<dbReference type="FunFam" id="2.30.29.30:FF:000077">
    <property type="entry name" value="Arf-GAP with GTPase, ANK repeat and PH domain-containing protein 1"/>
    <property type="match status" value="1"/>
</dbReference>
<dbReference type="PROSITE" id="PS50115">
    <property type="entry name" value="ARFGAP"/>
    <property type="match status" value="1"/>
</dbReference>
<evidence type="ECO:0000256" key="6">
    <source>
        <dbReference type="ARBA" id="ARBA00022741"/>
    </source>
</evidence>
<feature type="region of interest" description="Disordered" evidence="18">
    <location>
        <begin position="638"/>
        <end position="659"/>
    </location>
</feature>
<dbReference type="FunFam" id="1.10.220.150:FF:000001">
    <property type="entry name" value="Arf-GAP with GTPase, ANK repeat and PH domain-containing protein 1"/>
    <property type="match status" value="1"/>
</dbReference>
<feature type="domain" description="Arf-GAP" evidence="20">
    <location>
        <begin position="410"/>
        <end position="530"/>
    </location>
</feature>
<keyword evidence="4" id="KW-0479">Metal-binding</keyword>
<keyword evidence="9 16" id="KW-0040">ANK repeat</keyword>
<feature type="region of interest" description="Disordered" evidence="18">
    <location>
        <begin position="235"/>
        <end position="285"/>
    </location>
</feature>
<dbReference type="SMART" id="SM00233">
    <property type="entry name" value="PH"/>
    <property type="match status" value="1"/>
</dbReference>
<comment type="subunit">
    <text evidence="11">Interacts with PML. Interacts with expanded polyglutamine proteins.</text>
</comment>
<dbReference type="PROSITE" id="PS50297">
    <property type="entry name" value="ANK_REP_REGION"/>
    <property type="match status" value="1"/>
</dbReference>
<accession>A0A6P3RL83</accession>
<dbReference type="InterPro" id="IPR051282">
    <property type="entry name" value="Arf-GAP_GTPase_ANK_PH"/>
</dbReference>
<dbReference type="FunFam" id="2.30.29.30:FF:000199">
    <property type="entry name" value="Arf-GAP with GTPase, ANK repeat and PH domain-containing protein 3"/>
    <property type="match status" value="1"/>
</dbReference>
<evidence type="ECO:0000313" key="22">
    <source>
        <dbReference type="RefSeq" id="XP_011375853.1"/>
    </source>
</evidence>
<evidence type="ECO:0000256" key="11">
    <source>
        <dbReference type="ARBA" id="ARBA00063337"/>
    </source>
</evidence>
<feature type="region of interest" description="Disordered" evidence="18">
    <location>
        <begin position="298"/>
        <end position="351"/>
    </location>
</feature>
<evidence type="ECO:0000256" key="5">
    <source>
        <dbReference type="ARBA" id="ARBA00022737"/>
    </source>
</evidence>
<dbReference type="AlphaFoldDB" id="A0A6P3RL83"/>
<comment type="function">
    <text evidence="10">GTPase-activating protein for the ADP ribosylation factor family. GTPase which may be involved in the degradation of expanded polyglutamine proteins through the ubiquitin-proteasome pathway.</text>
</comment>
<dbReference type="GO" id="GO:0003924">
    <property type="term" value="F:GTPase activity"/>
    <property type="evidence" value="ECO:0007669"/>
    <property type="project" value="InterPro"/>
</dbReference>
<dbReference type="CDD" id="cd01250">
    <property type="entry name" value="PH_AGAP"/>
    <property type="match status" value="1"/>
</dbReference>
<dbReference type="GO" id="GO:0005634">
    <property type="term" value="C:nucleus"/>
    <property type="evidence" value="ECO:0007669"/>
    <property type="project" value="TreeGrafter"/>
</dbReference>
<dbReference type="InterPro" id="IPR038508">
    <property type="entry name" value="ArfGAP_dom_sf"/>
</dbReference>
<evidence type="ECO:0000256" key="15">
    <source>
        <dbReference type="ARBA" id="ARBA00081856"/>
    </source>
</evidence>
<evidence type="ECO:0000259" key="20">
    <source>
        <dbReference type="PROSITE" id="PS50115"/>
    </source>
</evidence>
<dbReference type="PROSITE" id="PS50088">
    <property type="entry name" value="ANK_REPEAT"/>
    <property type="match status" value="1"/>
</dbReference>
<sequence length="659" mass="70990">MVLVGTQDAISAANPRVIDDSRARKLSTDLKRCTYYETCATYGLNVERVFQDVAQKVVALRKKQQLAIGPCKSLPNSPSHSAVSAASIPAVHINQATNGGSSAFSDYSSSVPSTPSISQRELRIETIAASSTPTPIRKQSKRRSNIFTSRKGADLDREKKAAECKVDSIGSGRAIPIKQGILLKRSGKSLNKEWKKKYVTLCDNGLLTYHPSLHDYMQNVHGKEIDLLRTTVKVPGKRLPRATPTTAPGTSPRANGLALERSNTQLGGGTGAPHSASNPAWAGQRSCSVSSADQWSEASALSPASGPAEVLSSSPKLEPPPSPHSNRKKHRRKKSTGTPRPDGPSSAAEEAEESFEFVVVSLTGQTWHFEASTAEERELWVQSVQAQILASLQGCRSAKDKTRLGNQNTALAVQAVRTVRGNSFCIDCDAPNPDWASLNLGALMCIECSGTHRHLGAHLSRVRSLDLDDWPPELLAVMTAMGNALANSVWEGALDGYAKPGPDACREEKERWIRAKYEQKLFLAPLPSSDVPLGQQLLRAVVEDDLRLLVMLLAHGSKEEVNETYGDGDGRTALHLSSAMANVVFTQLLIWYGVDVRSRDARGLTPLAYARRAGSQECADILIQHGCPGEGCGLAPTPNREPANGSNASAELHRSPSLL</sequence>
<dbReference type="SUPFAM" id="SSF50729">
    <property type="entry name" value="PH domain-like"/>
    <property type="match status" value="1"/>
</dbReference>
<feature type="compositionally biased region" description="Polar residues" evidence="18">
    <location>
        <begin position="243"/>
        <end position="253"/>
    </location>
</feature>
<dbReference type="PRINTS" id="PR00405">
    <property type="entry name" value="REVINTRACTNG"/>
</dbReference>
<evidence type="ECO:0000256" key="9">
    <source>
        <dbReference type="ARBA" id="ARBA00023043"/>
    </source>
</evidence>
<evidence type="ECO:0000256" key="16">
    <source>
        <dbReference type="PROSITE-ProRule" id="PRU00023"/>
    </source>
</evidence>
<evidence type="ECO:0000256" key="2">
    <source>
        <dbReference type="ARBA" id="ARBA00022468"/>
    </source>
</evidence>
<evidence type="ECO:0000256" key="7">
    <source>
        <dbReference type="ARBA" id="ARBA00022771"/>
    </source>
</evidence>
<dbReference type="Gene3D" id="3.40.50.300">
    <property type="entry name" value="P-loop containing nucleotide triphosphate hydrolases"/>
    <property type="match status" value="1"/>
</dbReference>
<evidence type="ECO:0000256" key="8">
    <source>
        <dbReference type="ARBA" id="ARBA00022833"/>
    </source>
</evidence>
<proteinExistence type="inferred from homology"/>
<dbReference type="InterPro" id="IPR011993">
    <property type="entry name" value="PH-like_dom_sf"/>
</dbReference>
<name>A0A6P3RL83_PTEVA</name>
<dbReference type="PANTHER" id="PTHR45819">
    <property type="entry name" value="CENTAURIN-GAMMA-1A"/>
    <property type="match status" value="1"/>
</dbReference>
<dbReference type="OrthoDB" id="6136903at2759"/>
<protein>
    <recommendedName>
        <fullName evidence="12">Arf-GAP with GTPase, ANK repeat and PH domain-containing protein 3</fullName>
    </recommendedName>
    <alternativeName>
        <fullName evidence="13">CRAM-associated GTPase</fullName>
    </alternativeName>
    <alternativeName>
        <fullName evidence="14">Centaurin-gamma-3</fullName>
    </alternativeName>
    <alternativeName>
        <fullName evidence="15">MR1-interacting protein</fullName>
    </alternativeName>
</protein>
<dbReference type="PROSITE" id="PS51421">
    <property type="entry name" value="RAS"/>
    <property type="match status" value="1"/>
</dbReference>
<evidence type="ECO:0000313" key="21">
    <source>
        <dbReference type="Proteomes" id="UP000515202"/>
    </source>
</evidence>
<feature type="compositionally biased region" description="Basic residues" evidence="18">
    <location>
        <begin position="325"/>
        <end position="335"/>
    </location>
</feature>
<evidence type="ECO:0000259" key="19">
    <source>
        <dbReference type="PROSITE" id="PS50003"/>
    </source>
</evidence>
<dbReference type="SMART" id="SM00105">
    <property type="entry name" value="ArfGap"/>
    <property type="match status" value="1"/>
</dbReference>
<dbReference type="CTD" id="116988"/>
<reference evidence="22" key="1">
    <citation type="submission" date="2025-08" db="UniProtKB">
        <authorList>
            <consortium name="RefSeq"/>
        </authorList>
    </citation>
    <scope>IDENTIFICATION</scope>
    <source>
        <tissue evidence="22">Kidney</tissue>
    </source>
</reference>
<keyword evidence="21" id="KW-1185">Reference proteome</keyword>
<evidence type="ECO:0000256" key="12">
    <source>
        <dbReference type="ARBA" id="ARBA00069132"/>
    </source>
</evidence>
<keyword evidence="6" id="KW-0547">Nucleotide-binding</keyword>
<gene>
    <name evidence="22" type="primary">AGAP3</name>
</gene>
<dbReference type="Gene3D" id="1.25.40.20">
    <property type="entry name" value="Ankyrin repeat-containing domain"/>
    <property type="match status" value="1"/>
</dbReference>
<dbReference type="InterPro" id="IPR001806">
    <property type="entry name" value="Small_GTPase"/>
</dbReference>
<dbReference type="PROSITE" id="PS51419">
    <property type="entry name" value="RAB"/>
    <property type="match status" value="1"/>
</dbReference>
<dbReference type="InterPro" id="IPR001164">
    <property type="entry name" value="ArfGAP_dom"/>
</dbReference>
<dbReference type="SUPFAM" id="SSF52540">
    <property type="entry name" value="P-loop containing nucleoside triphosphate hydrolases"/>
    <property type="match status" value="1"/>
</dbReference>
<dbReference type="PANTHER" id="PTHR45819:SF2">
    <property type="entry name" value="ARF-GAP WITH GTPASE, ANK REPEAT AND PH DOMAIN-CONTAINING PROTEIN 3"/>
    <property type="match status" value="1"/>
</dbReference>
<evidence type="ECO:0000256" key="4">
    <source>
        <dbReference type="ARBA" id="ARBA00022723"/>
    </source>
</evidence>
<evidence type="ECO:0000256" key="13">
    <source>
        <dbReference type="ARBA" id="ARBA00078940"/>
    </source>
</evidence>
<evidence type="ECO:0000256" key="1">
    <source>
        <dbReference type="ARBA" id="ARBA00005430"/>
    </source>
</evidence>
<dbReference type="GO" id="GO:0008270">
    <property type="term" value="F:zinc ion binding"/>
    <property type="evidence" value="ECO:0007669"/>
    <property type="project" value="UniProtKB-KW"/>
</dbReference>
<keyword evidence="5" id="KW-0677">Repeat</keyword>
<organism evidence="21 22">
    <name type="scientific">Pteropus vampyrus</name>
    <name type="common">Large flying fox</name>
    <dbReference type="NCBI Taxonomy" id="132908"/>
    <lineage>
        <taxon>Eukaryota</taxon>
        <taxon>Metazoa</taxon>
        <taxon>Chordata</taxon>
        <taxon>Craniata</taxon>
        <taxon>Vertebrata</taxon>
        <taxon>Euteleostomi</taxon>
        <taxon>Mammalia</taxon>
        <taxon>Eutheria</taxon>
        <taxon>Laurasiatheria</taxon>
        <taxon>Chiroptera</taxon>
        <taxon>Yinpterochiroptera</taxon>
        <taxon>Pteropodoidea</taxon>
        <taxon>Pteropodidae</taxon>
        <taxon>Pteropodinae</taxon>
        <taxon>Pteropus</taxon>
    </lineage>
</organism>
<evidence type="ECO:0000256" key="17">
    <source>
        <dbReference type="PROSITE-ProRule" id="PRU00288"/>
    </source>
</evidence>
<dbReference type="RefSeq" id="XP_011375853.1">
    <property type="nucleotide sequence ID" value="XM_011377551.2"/>
</dbReference>
<keyword evidence="8" id="KW-0862">Zinc</keyword>
<dbReference type="GO" id="GO:0005096">
    <property type="term" value="F:GTPase activator activity"/>
    <property type="evidence" value="ECO:0007669"/>
    <property type="project" value="UniProtKB-KW"/>
</dbReference>
<dbReference type="InterPro" id="IPR036770">
    <property type="entry name" value="Ankyrin_rpt-contain_sf"/>
</dbReference>
<dbReference type="Gene3D" id="2.30.29.30">
    <property type="entry name" value="Pleckstrin-homology domain (PH domain)/Phosphotyrosine-binding domain (PTB)"/>
    <property type="match status" value="2"/>
</dbReference>
<keyword evidence="3" id="KW-0597">Phosphoprotein</keyword>
<dbReference type="InterPro" id="IPR027417">
    <property type="entry name" value="P-loop_NTPase"/>
</dbReference>
<feature type="domain" description="PH" evidence="19">
    <location>
        <begin position="175"/>
        <end position="389"/>
    </location>
</feature>
<dbReference type="InterPro" id="IPR001849">
    <property type="entry name" value="PH_domain"/>
</dbReference>
<evidence type="ECO:0000256" key="10">
    <source>
        <dbReference type="ARBA" id="ARBA00054555"/>
    </source>
</evidence>
<evidence type="ECO:0000256" key="3">
    <source>
        <dbReference type="ARBA" id="ARBA00022553"/>
    </source>
</evidence>
<dbReference type="PROSITE" id="PS50003">
    <property type="entry name" value="PH_DOMAIN"/>
    <property type="match status" value="1"/>
</dbReference>
<keyword evidence="7 17" id="KW-0863">Zinc-finger</keyword>
<dbReference type="SUPFAM" id="SSF57863">
    <property type="entry name" value="ArfGap/RecO-like zinc finger"/>
    <property type="match status" value="1"/>
</dbReference>
<keyword evidence="2" id="KW-0343">GTPase activation</keyword>
<feature type="repeat" description="ANK" evidence="16">
    <location>
        <begin position="569"/>
        <end position="601"/>
    </location>
</feature>
<evidence type="ECO:0000256" key="14">
    <source>
        <dbReference type="ARBA" id="ARBA00080364"/>
    </source>
</evidence>
<dbReference type="GeneID" id="105303757"/>